<keyword evidence="3" id="KW-0067">ATP-binding</keyword>
<organism evidence="5 6">
    <name type="scientific">Veronia nyctiphanis</name>
    <dbReference type="NCBI Taxonomy" id="1278244"/>
    <lineage>
        <taxon>Bacteria</taxon>
        <taxon>Pseudomonadati</taxon>
        <taxon>Pseudomonadota</taxon>
        <taxon>Gammaproteobacteria</taxon>
        <taxon>Vibrionales</taxon>
        <taxon>Vibrionaceae</taxon>
        <taxon>Veronia</taxon>
    </lineage>
</organism>
<evidence type="ECO:0000313" key="5">
    <source>
        <dbReference type="EMBL" id="RXJ71970.1"/>
    </source>
</evidence>
<dbReference type="InterPro" id="IPR003439">
    <property type="entry name" value="ABC_transporter-like_ATP-bd"/>
</dbReference>
<dbReference type="PROSITE" id="PS50893">
    <property type="entry name" value="ABC_TRANSPORTER_2"/>
    <property type="match status" value="1"/>
</dbReference>
<dbReference type="PROSITE" id="PS00211">
    <property type="entry name" value="ABC_TRANSPORTER_1"/>
    <property type="match status" value="1"/>
</dbReference>
<dbReference type="SUPFAM" id="SSF52540">
    <property type="entry name" value="P-loop containing nucleoside triphosphate hydrolases"/>
    <property type="match status" value="1"/>
</dbReference>
<dbReference type="InterPro" id="IPR003593">
    <property type="entry name" value="AAA+_ATPase"/>
</dbReference>
<sequence length="258" mass="27889">MAQLTVKNVSRKVDGTDILSSVTIAFNHGVTGLIGANGAGKSSLLRAIALLDPISEGDVLIDGKSILENPQALYQQLGFVFQHSPSYGHLSVNEFLHYIAAMKGLTRDIADSQITHWLDKVNMSAFRDRMMSDCSGGMKQRVGIVQALLGNPKVLLLDEPTVALDHNERLAFYSLIKDISTSTTVVIVSHLSDDIEALADHLVFLERGKVTQIGDVQSLRQQASQALSDTNLSISDVITYFMSSVGSNLSEEVVECGA</sequence>
<keyword evidence="2" id="KW-0547">Nucleotide-binding</keyword>
<dbReference type="InterPro" id="IPR051782">
    <property type="entry name" value="ABC_Transporter_VariousFunc"/>
</dbReference>
<evidence type="ECO:0000256" key="2">
    <source>
        <dbReference type="ARBA" id="ARBA00022741"/>
    </source>
</evidence>
<dbReference type="PANTHER" id="PTHR42939:SF1">
    <property type="entry name" value="ABC TRANSPORTER ATP-BINDING PROTEIN ALBC-RELATED"/>
    <property type="match status" value="1"/>
</dbReference>
<evidence type="ECO:0000256" key="3">
    <source>
        <dbReference type="ARBA" id="ARBA00022840"/>
    </source>
</evidence>
<dbReference type="RefSeq" id="WP_129123462.1">
    <property type="nucleotide sequence ID" value="NZ_PEIB01000028.1"/>
</dbReference>
<dbReference type="PANTHER" id="PTHR42939">
    <property type="entry name" value="ABC TRANSPORTER ATP-BINDING PROTEIN ALBC-RELATED"/>
    <property type="match status" value="1"/>
</dbReference>
<dbReference type="GO" id="GO:0005524">
    <property type="term" value="F:ATP binding"/>
    <property type="evidence" value="ECO:0007669"/>
    <property type="project" value="UniProtKB-KW"/>
</dbReference>
<keyword evidence="6" id="KW-1185">Reference proteome</keyword>
<gene>
    <name evidence="5" type="ORF">CS022_18390</name>
</gene>
<dbReference type="SMART" id="SM00382">
    <property type="entry name" value="AAA"/>
    <property type="match status" value="1"/>
</dbReference>
<dbReference type="EMBL" id="PEIB01000028">
    <property type="protein sequence ID" value="RXJ71970.1"/>
    <property type="molecule type" value="Genomic_DNA"/>
</dbReference>
<name>A0A4Q0YMB8_9GAMM</name>
<reference evidence="5 6" key="1">
    <citation type="submission" date="2017-10" db="EMBL/GenBank/DDBJ databases">
        <title>Nyctiphanis sp. nov., isolated from the stomach of the euphausiid Nyctiphanes simplex (Hansen, 1911) in the Gulf of California.</title>
        <authorList>
            <person name="Gomez-Gil B."/>
            <person name="Aguilar-Mendez M."/>
            <person name="Lopez-Cortes A."/>
            <person name="Gomez-Gutierrez J."/>
            <person name="Roque A."/>
            <person name="Lang E."/>
            <person name="Gonzalez-Castillo A."/>
        </authorList>
    </citation>
    <scope>NUCLEOTIDE SEQUENCE [LARGE SCALE GENOMIC DNA]</scope>
    <source>
        <strain evidence="5 6">CAIM 600</strain>
    </source>
</reference>
<dbReference type="Gene3D" id="3.40.50.300">
    <property type="entry name" value="P-loop containing nucleotide triphosphate hydrolases"/>
    <property type="match status" value="1"/>
</dbReference>
<dbReference type="Pfam" id="PF00005">
    <property type="entry name" value="ABC_tran"/>
    <property type="match status" value="1"/>
</dbReference>
<protein>
    <recommendedName>
        <fullName evidence="4">ABC transporter domain-containing protein</fullName>
    </recommendedName>
</protein>
<dbReference type="InterPro" id="IPR017871">
    <property type="entry name" value="ABC_transporter-like_CS"/>
</dbReference>
<feature type="domain" description="ABC transporter" evidence="4">
    <location>
        <begin position="4"/>
        <end position="232"/>
    </location>
</feature>
<dbReference type="AlphaFoldDB" id="A0A4Q0YMB8"/>
<dbReference type="InterPro" id="IPR027417">
    <property type="entry name" value="P-loop_NTPase"/>
</dbReference>
<proteinExistence type="predicted"/>
<dbReference type="GO" id="GO:0016887">
    <property type="term" value="F:ATP hydrolysis activity"/>
    <property type="evidence" value="ECO:0007669"/>
    <property type="project" value="InterPro"/>
</dbReference>
<evidence type="ECO:0000313" key="6">
    <source>
        <dbReference type="Proteomes" id="UP000290287"/>
    </source>
</evidence>
<dbReference type="Proteomes" id="UP000290287">
    <property type="component" value="Unassembled WGS sequence"/>
</dbReference>
<comment type="caution">
    <text evidence="5">The sequence shown here is derived from an EMBL/GenBank/DDBJ whole genome shotgun (WGS) entry which is preliminary data.</text>
</comment>
<evidence type="ECO:0000256" key="1">
    <source>
        <dbReference type="ARBA" id="ARBA00022448"/>
    </source>
</evidence>
<evidence type="ECO:0000259" key="4">
    <source>
        <dbReference type="PROSITE" id="PS50893"/>
    </source>
</evidence>
<dbReference type="OrthoDB" id="9804819at2"/>
<keyword evidence="1" id="KW-0813">Transport</keyword>
<accession>A0A4Q0YMB8</accession>